<evidence type="ECO:0000256" key="3">
    <source>
        <dbReference type="ARBA" id="ARBA00022448"/>
    </source>
</evidence>
<dbReference type="SUPFAM" id="SSF161098">
    <property type="entry name" value="MetI-like"/>
    <property type="match status" value="1"/>
</dbReference>
<dbReference type="EMBL" id="CP038498">
    <property type="protein sequence ID" value="QJA18645.1"/>
    <property type="molecule type" value="Genomic_DNA"/>
</dbReference>
<dbReference type="RefSeq" id="WP_107169017.1">
    <property type="nucleotide sequence ID" value="NZ_CP038498.1"/>
</dbReference>
<name>A0ABX6KX06_9GAMM</name>
<gene>
    <name evidence="12" type="ORF">E2566_01115</name>
</gene>
<accession>A0ABX6KX06</accession>
<dbReference type="NCBIfam" id="TIGR01726">
    <property type="entry name" value="HEQRo_perm_3TM"/>
    <property type="match status" value="1"/>
</dbReference>
<dbReference type="InterPro" id="IPR000515">
    <property type="entry name" value="MetI-like"/>
</dbReference>
<evidence type="ECO:0000256" key="5">
    <source>
        <dbReference type="ARBA" id="ARBA00022519"/>
    </source>
</evidence>
<feature type="transmembrane region" description="Helical" evidence="10">
    <location>
        <begin position="20"/>
        <end position="45"/>
    </location>
</feature>
<keyword evidence="8 10" id="KW-1133">Transmembrane helix</keyword>
<evidence type="ECO:0000313" key="12">
    <source>
        <dbReference type="EMBL" id="QJA18645.1"/>
    </source>
</evidence>
<evidence type="ECO:0000259" key="11">
    <source>
        <dbReference type="PROSITE" id="PS50928"/>
    </source>
</evidence>
<keyword evidence="5" id="KW-0997">Cell inner membrane</keyword>
<evidence type="ECO:0000313" key="13">
    <source>
        <dbReference type="Proteomes" id="UP000502681"/>
    </source>
</evidence>
<comment type="similarity">
    <text evidence="2">Belongs to the binding-protein-dependent transport system permease family. HisMQ subfamily.</text>
</comment>
<evidence type="ECO:0000256" key="2">
    <source>
        <dbReference type="ARBA" id="ARBA00010072"/>
    </source>
</evidence>
<reference evidence="12 13" key="1">
    <citation type="submission" date="2019-04" db="EMBL/GenBank/DDBJ databases">
        <title>Whole Genome Sequencing of Pectobacterium punjabense SS95.</title>
        <authorList>
            <person name="Sarfraz S."/>
            <person name="Oulghazi S."/>
            <person name="Roques C."/>
            <person name="Vandecasteele C."/>
            <person name="Faure D."/>
        </authorList>
    </citation>
    <scope>NUCLEOTIDE SEQUENCE [LARGE SCALE GENOMIC DNA]</scope>
    <source>
        <strain evidence="12 13">SS95</strain>
    </source>
</reference>
<dbReference type="InterPro" id="IPR010065">
    <property type="entry name" value="AA_ABC_transptr_permease_3TM"/>
</dbReference>
<feature type="domain" description="ABC transmembrane type-1" evidence="11">
    <location>
        <begin position="21"/>
        <end position="222"/>
    </location>
</feature>
<feature type="transmembrane region" description="Helical" evidence="10">
    <location>
        <begin position="156"/>
        <end position="180"/>
    </location>
</feature>
<keyword evidence="13" id="KW-1185">Reference proteome</keyword>
<dbReference type="PROSITE" id="PS50928">
    <property type="entry name" value="ABC_TM1"/>
    <property type="match status" value="1"/>
</dbReference>
<dbReference type="Proteomes" id="UP000502681">
    <property type="component" value="Chromosome"/>
</dbReference>
<protein>
    <submittedName>
        <fullName evidence="12">Amino acid ABC transporter permease</fullName>
    </submittedName>
</protein>
<evidence type="ECO:0000256" key="4">
    <source>
        <dbReference type="ARBA" id="ARBA00022475"/>
    </source>
</evidence>
<keyword evidence="9 10" id="KW-0472">Membrane</keyword>
<evidence type="ECO:0000256" key="7">
    <source>
        <dbReference type="ARBA" id="ARBA00022970"/>
    </source>
</evidence>
<proteinExistence type="inferred from homology"/>
<evidence type="ECO:0000256" key="10">
    <source>
        <dbReference type="RuleBase" id="RU363032"/>
    </source>
</evidence>
<dbReference type="InterPro" id="IPR043429">
    <property type="entry name" value="ArtM/GltK/GlnP/TcyL/YhdX-like"/>
</dbReference>
<dbReference type="Gene3D" id="1.10.3720.10">
    <property type="entry name" value="MetI-like"/>
    <property type="match status" value="1"/>
</dbReference>
<dbReference type="GeneID" id="90761536"/>
<keyword evidence="7" id="KW-0029">Amino-acid transport</keyword>
<evidence type="ECO:0000256" key="6">
    <source>
        <dbReference type="ARBA" id="ARBA00022692"/>
    </source>
</evidence>
<dbReference type="PANTHER" id="PTHR30614">
    <property type="entry name" value="MEMBRANE COMPONENT OF AMINO ACID ABC TRANSPORTER"/>
    <property type="match status" value="1"/>
</dbReference>
<keyword evidence="3 10" id="KW-0813">Transport</keyword>
<evidence type="ECO:0000256" key="8">
    <source>
        <dbReference type="ARBA" id="ARBA00022989"/>
    </source>
</evidence>
<feature type="transmembrane region" description="Helical" evidence="10">
    <location>
        <begin position="200"/>
        <end position="218"/>
    </location>
</feature>
<keyword evidence="4" id="KW-1003">Cell membrane</keyword>
<dbReference type="PANTHER" id="PTHR30614:SF0">
    <property type="entry name" value="L-CYSTINE TRANSPORT SYSTEM PERMEASE PROTEIN TCYL"/>
    <property type="match status" value="1"/>
</dbReference>
<comment type="subcellular location">
    <subcellularLocation>
        <location evidence="1">Cell inner membrane</location>
        <topology evidence="1">Multi-pass membrane protein</topology>
    </subcellularLocation>
    <subcellularLocation>
        <location evidence="10">Cell membrane</location>
        <topology evidence="10">Multi-pass membrane protein</topology>
    </subcellularLocation>
</comment>
<feature type="transmembrane region" description="Helical" evidence="10">
    <location>
        <begin position="100"/>
        <end position="117"/>
    </location>
</feature>
<evidence type="ECO:0000256" key="1">
    <source>
        <dbReference type="ARBA" id="ARBA00004429"/>
    </source>
</evidence>
<dbReference type="InterPro" id="IPR035906">
    <property type="entry name" value="MetI-like_sf"/>
</dbReference>
<dbReference type="CDD" id="cd06261">
    <property type="entry name" value="TM_PBP2"/>
    <property type="match status" value="1"/>
</dbReference>
<sequence length="247" mass="27501">MPNIFDIKLVFTQIPALLEYLPVTLAITAISMIIGVILGFIIASIRIRKIVFLNPAVGVFVSFMRGTPLIVQLYLSYYGIPVLLKYYNYYNQTDYNVNDIPSILFVLLAFSLNEAAYNSESIRAAMLSVDKKQIEAAQSLGMTPLQVLRRVTLPNAFIVALPTLGNTLISLLKGTSLAFVCSVIDLTAKGKILASSSYRYFEVYISLALIYWALTIIIEQIIKRVETTISVPDTPPITSGKKRYARD</sequence>
<evidence type="ECO:0000256" key="9">
    <source>
        <dbReference type="ARBA" id="ARBA00023136"/>
    </source>
</evidence>
<keyword evidence="6 10" id="KW-0812">Transmembrane</keyword>
<feature type="transmembrane region" description="Helical" evidence="10">
    <location>
        <begin position="57"/>
        <end position="80"/>
    </location>
</feature>
<organism evidence="12 13">
    <name type="scientific">Pectobacterium punjabense</name>
    <dbReference type="NCBI Taxonomy" id="2108399"/>
    <lineage>
        <taxon>Bacteria</taxon>
        <taxon>Pseudomonadati</taxon>
        <taxon>Pseudomonadota</taxon>
        <taxon>Gammaproteobacteria</taxon>
        <taxon>Enterobacterales</taxon>
        <taxon>Pectobacteriaceae</taxon>
        <taxon>Pectobacterium</taxon>
    </lineage>
</organism>
<dbReference type="Pfam" id="PF00528">
    <property type="entry name" value="BPD_transp_1"/>
    <property type="match status" value="1"/>
</dbReference>